<dbReference type="Proteomes" id="UP000030697">
    <property type="component" value="Unassembled WGS sequence"/>
</dbReference>
<evidence type="ECO:0000313" key="3">
    <source>
        <dbReference type="Proteomes" id="UP000030697"/>
    </source>
</evidence>
<name>W7JTZ9_PLAFA</name>
<accession>W7JTZ9</accession>
<keyword evidence="1" id="KW-1133">Transmembrane helix</keyword>
<keyword evidence="1" id="KW-0812">Transmembrane</keyword>
<protein>
    <submittedName>
        <fullName evidence="2">Uncharacterized protein</fullName>
    </submittedName>
</protein>
<dbReference type="EMBL" id="KE124669">
    <property type="protein sequence ID" value="EWC75016.1"/>
    <property type="molecule type" value="Genomic_DNA"/>
</dbReference>
<reference evidence="2 3" key="1">
    <citation type="submission" date="2013-02" db="EMBL/GenBank/DDBJ databases">
        <title>The Genome Sequence of Plasmodium falciparum UGT5.1.</title>
        <authorList>
            <consortium name="The Broad Institute Genome Sequencing Platform"/>
            <consortium name="The Broad Institute Genome Sequencing Center for Infectious Disease"/>
            <person name="Neafsey D."/>
            <person name="Cheeseman I."/>
            <person name="Volkman S."/>
            <person name="Adams J."/>
            <person name="Walker B."/>
            <person name="Young S.K."/>
            <person name="Zeng Q."/>
            <person name="Gargeya S."/>
            <person name="Fitzgerald M."/>
            <person name="Haas B."/>
            <person name="Abouelleil A."/>
            <person name="Alvarado L."/>
            <person name="Arachchi H.M."/>
            <person name="Berlin A.M."/>
            <person name="Chapman S.B."/>
            <person name="Dewar J."/>
            <person name="Goldberg J."/>
            <person name="Griggs A."/>
            <person name="Gujja S."/>
            <person name="Hansen M."/>
            <person name="Howarth C."/>
            <person name="Imamovic A."/>
            <person name="Larimer J."/>
            <person name="McCowan C."/>
            <person name="Murphy C."/>
            <person name="Neiman D."/>
            <person name="Pearson M."/>
            <person name="Priest M."/>
            <person name="Roberts A."/>
            <person name="Saif S."/>
            <person name="Shea T."/>
            <person name="Sisk P."/>
            <person name="Sykes S."/>
            <person name="Wortman J."/>
            <person name="Nusbaum C."/>
            <person name="Birren B."/>
        </authorList>
    </citation>
    <scope>NUCLEOTIDE SEQUENCE [LARGE SCALE GENOMIC DNA]</scope>
    <source>
        <strain evidence="2 3">UGT5.1</strain>
    </source>
</reference>
<organism evidence="2 3">
    <name type="scientific">Plasmodium falciparum UGT5.1</name>
    <dbReference type="NCBI Taxonomy" id="1237627"/>
    <lineage>
        <taxon>Eukaryota</taxon>
        <taxon>Sar</taxon>
        <taxon>Alveolata</taxon>
        <taxon>Apicomplexa</taxon>
        <taxon>Aconoidasida</taxon>
        <taxon>Haemosporida</taxon>
        <taxon>Plasmodiidae</taxon>
        <taxon>Plasmodium</taxon>
        <taxon>Plasmodium (Laverania)</taxon>
    </lineage>
</organism>
<keyword evidence="1" id="KW-0472">Membrane</keyword>
<sequence length="82" mass="10287">MYIFYIIINSLKTIAIIIIDYTEKAFYNIFYEKLYLYLTKIIKIAVYIYIYIYIYKHINININLKYIFKNYFNFIKEHKNLK</sequence>
<evidence type="ECO:0000256" key="1">
    <source>
        <dbReference type="SAM" id="Phobius"/>
    </source>
</evidence>
<dbReference type="AlphaFoldDB" id="W7JTZ9"/>
<evidence type="ECO:0000313" key="2">
    <source>
        <dbReference type="EMBL" id="EWC75016.1"/>
    </source>
</evidence>
<proteinExistence type="predicted"/>
<feature type="transmembrane region" description="Helical" evidence="1">
    <location>
        <begin position="34"/>
        <end position="55"/>
    </location>
</feature>
<gene>
    <name evidence="2" type="ORF">C923_04287</name>
</gene>